<sequence length="206" mass="23931">MLQERTPESLFEDIAQDNLVLKEFKHHSIRVMYLTTILAKKLNIFDEDLKVAALLHDIGKMGLSRDILLKPGKLTSLEKLIVESHSHVGNVIIRKELEKPRAAGFVRDHHENWDGTGYPRGLAGEDISLQGRILRVCDSFDAMTYDMRSYQETKMTHQEAIKELRRCSWRQFDGDVVEVFVDLIQTIQLPDLWYNEENLENLLKQI</sequence>
<evidence type="ECO:0000313" key="4">
    <source>
        <dbReference type="Proteomes" id="UP000183988"/>
    </source>
</evidence>
<dbReference type="SUPFAM" id="SSF109604">
    <property type="entry name" value="HD-domain/PDEase-like"/>
    <property type="match status" value="1"/>
</dbReference>
<protein>
    <submittedName>
        <fullName evidence="3">HDIG domain-containing protein</fullName>
    </submittedName>
</protein>
<dbReference type="InterPro" id="IPR052020">
    <property type="entry name" value="Cyclic_di-GMP/3'3'-cGAMP_PDE"/>
</dbReference>
<proteinExistence type="predicted"/>
<name>A0A1M5G1B0_9BACI</name>
<keyword evidence="4" id="KW-1185">Reference proteome</keyword>
<dbReference type="PROSITE" id="PS51831">
    <property type="entry name" value="HD"/>
    <property type="match status" value="1"/>
</dbReference>
<dbReference type="Proteomes" id="UP000183988">
    <property type="component" value="Unassembled WGS sequence"/>
</dbReference>
<dbReference type="PROSITE" id="PS51832">
    <property type="entry name" value="HD_GYP"/>
    <property type="match status" value="1"/>
</dbReference>
<dbReference type="InterPro" id="IPR006675">
    <property type="entry name" value="HDIG_dom"/>
</dbReference>
<evidence type="ECO:0000259" key="2">
    <source>
        <dbReference type="PROSITE" id="PS51832"/>
    </source>
</evidence>
<dbReference type="RefSeq" id="WP_072889356.1">
    <property type="nucleotide sequence ID" value="NZ_FQVW01000011.1"/>
</dbReference>
<evidence type="ECO:0000259" key="1">
    <source>
        <dbReference type="PROSITE" id="PS51831"/>
    </source>
</evidence>
<dbReference type="NCBIfam" id="TIGR00277">
    <property type="entry name" value="HDIG"/>
    <property type="match status" value="1"/>
</dbReference>
<reference evidence="3 4" key="1">
    <citation type="submission" date="2016-11" db="EMBL/GenBank/DDBJ databases">
        <authorList>
            <person name="Jaros S."/>
            <person name="Januszkiewicz K."/>
            <person name="Wedrychowicz H."/>
        </authorList>
    </citation>
    <scope>NUCLEOTIDE SEQUENCE [LARGE SCALE GENOMIC DNA]</scope>
    <source>
        <strain evidence="3 4">IBRC-M 10683</strain>
    </source>
</reference>
<organism evidence="3 4">
    <name type="scientific">Ornithinibacillus halophilus</name>
    <dbReference type="NCBI Taxonomy" id="930117"/>
    <lineage>
        <taxon>Bacteria</taxon>
        <taxon>Bacillati</taxon>
        <taxon>Bacillota</taxon>
        <taxon>Bacilli</taxon>
        <taxon>Bacillales</taxon>
        <taxon>Bacillaceae</taxon>
        <taxon>Ornithinibacillus</taxon>
    </lineage>
</organism>
<feature type="domain" description="HD" evidence="1">
    <location>
        <begin position="24"/>
        <end position="143"/>
    </location>
</feature>
<gene>
    <name evidence="3" type="ORF">SAMN05216225_101126</name>
</gene>
<dbReference type="AlphaFoldDB" id="A0A1M5G1B0"/>
<dbReference type="PANTHER" id="PTHR45228">
    <property type="entry name" value="CYCLIC DI-GMP PHOSPHODIESTERASE TM_0186-RELATED"/>
    <property type="match status" value="1"/>
</dbReference>
<dbReference type="InterPro" id="IPR003607">
    <property type="entry name" value="HD/PDEase_dom"/>
</dbReference>
<dbReference type="CDD" id="cd00077">
    <property type="entry name" value="HDc"/>
    <property type="match status" value="1"/>
</dbReference>
<evidence type="ECO:0000313" key="3">
    <source>
        <dbReference type="EMBL" id="SHF97580.1"/>
    </source>
</evidence>
<dbReference type="STRING" id="930117.SAMN05216225_101126"/>
<dbReference type="EMBL" id="FQVW01000011">
    <property type="protein sequence ID" value="SHF97580.1"/>
    <property type="molecule type" value="Genomic_DNA"/>
</dbReference>
<feature type="domain" description="HD-GYP" evidence="2">
    <location>
        <begin position="2"/>
        <end position="196"/>
    </location>
</feature>
<dbReference type="InterPro" id="IPR037522">
    <property type="entry name" value="HD_GYP_dom"/>
</dbReference>
<dbReference type="InterPro" id="IPR006674">
    <property type="entry name" value="HD_domain"/>
</dbReference>
<dbReference type="OrthoDB" id="9759601at2"/>
<dbReference type="SMART" id="SM00471">
    <property type="entry name" value="HDc"/>
    <property type="match status" value="1"/>
</dbReference>
<accession>A0A1M5G1B0</accession>
<dbReference type="PANTHER" id="PTHR45228:SF4">
    <property type="entry name" value="LIPOPROTEIN"/>
    <property type="match status" value="1"/>
</dbReference>
<dbReference type="Pfam" id="PF13487">
    <property type="entry name" value="HD_5"/>
    <property type="match status" value="1"/>
</dbReference>
<dbReference type="Gene3D" id="1.10.3210.10">
    <property type="entry name" value="Hypothetical protein af1432"/>
    <property type="match status" value="1"/>
</dbReference>